<keyword evidence="8" id="KW-1185">Reference proteome</keyword>
<accession>A0A813E0I1</accession>
<keyword evidence="3 5" id="KW-0328">Glycosyltransferase</keyword>
<feature type="non-terminal residue" evidence="7">
    <location>
        <position position="843"/>
    </location>
</feature>
<keyword evidence="5" id="KW-0812">Transmembrane</keyword>
<dbReference type="AlphaFoldDB" id="A0A813E0I1"/>
<evidence type="ECO:0000256" key="5">
    <source>
        <dbReference type="RuleBase" id="RU003832"/>
    </source>
</evidence>
<dbReference type="InterPro" id="IPR001503">
    <property type="entry name" value="Glyco_trans_10"/>
</dbReference>
<sequence length="843" mass="91527">AHARLLSLAPEQCERLDFIAGDHPGYDVFIRRVVQHVELEELYRGSGSSERRFLVSWQRQCSGEDARFLTFLAQFVPIDVLGACAKRVTWNTEFARARLRRGQQWKALALISDSSSLGRLGAAPAPEVWEALAAGAVPVYWGAHGLSTWLPGVEAAVEASKFASPLALAALLQDLKDEPQRIQRYHSWRQDRPLSCDSASSASWLPCLALAAQAPVALSWQGMVSLSLARLSSRNKPAALFFRAGYDGTSPLASERRWRRACGALLPQATPREPSPVVFQLQILRASEGLPAARAGDESGVRIIGEGEVLDVTFSEFPEAVPQTPMLRRQWHLLRGLVGHRELFEGSSVLQLGLRPRDALPLVALGAAAFGGASSILVYTPEWGLRVLSQLSGRLEAHGHSRLLRIPAEEDFRQLRPGAARDAAASLWLEAGRNEFLRADVVLALGSTLPLALGCLGLQSLHEVVGMLRHLASTAVLIEWIPPESLPAGEECGIQPDQKEIYNLEALLVALREMFQHVSPVGTDSDGSGFWLCIGPKQELDDWARIRIVDTPIPDFKAAERSHEVDRGVEEVASSGFLWAGEVFTKRVQSVGGQVRKVTSSLMALKEAMFLSLFAADSTCVPKLLGHQHGRAHNSDGTIRATAWWSMLMMEHIVAPDLVSYVQSVQRPEDILGLLHAALDLLRCLGQHGIRHNDLWASNLFVLPAGGGVGLRLVAIDFGASELIKTGPSSMASDKANAFLKSAGVEVSDLPQLVPRFFVADGDAAEVSVDCLTDRCMLGAVLEHHLLKHPVNQVVAGLAALFRHAIEALATDGGDEFDAGDREGGGHGSWSLEAVRDMLGQLM</sequence>
<evidence type="ECO:0000256" key="1">
    <source>
        <dbReference type="ARBA" id="ARBA00004922"/>
    </source>
</evidence>
<keyword evidence="5" id="KW-0472">Membrane</keyword>
<organism evidence="7 8">
    <name type="scientific">Polarella glacialis</name>
    <name type="common">Dinoflagellate</name>
    <dbReference type="NCBI Taxonomy" id="89957"/>
    <lineage>
        <taxon>Eukaryota</taxon>
        <taxon>Sar</taxon>
        <taxon>Alveolata</taxon>
        <taxon>Dinophyceae</taxon>
        <taxon>Suessiales</taxon>
        <taxon>Suessiaceae</taxon>
        <taxon>Polarella</taxon>
    </lineage>
</organism>
<dbReference type="InterPro" id="IPR038577">
    <property type="entry name" value="GT10-like_C_sf"/>
</dbReference>
<feature type="domain" description="Fucosyltransferase C-terminal" evidence="6">
    <location>
        <begin position="128"/>
        <end position="194"/>
    </location>
</feature>
<comment type="caution">
    <text evidence="7">The sequence shown here is derived from an EMBL/GenBank/DDBJ whole genome shotgun (WGS) entry which is preliminary data.</text>
</comment>
<dbReference type="OrthoDB" id="413068at2759"/>
<dbReference type="UniPathway" id="UPA00378"/>
<dbReference type="Gene3D" id="3.40.50.11660">
    <property type="entry name" value="Glycosyl transferase family 10, C-terminal domain"/>
    <property type="match status" value="1"/>
</dbReference>
<keyword evidence="5" id="KW-0333">Golgi apparatus</keyword>
<comment type="subcellular location">
    <subcellularLocation>
        <location evidence="5">Golgi apparatus</location>
        <location evidence="5">Golgi stack membrane</location>
        <topology evidence="5">Single-pass type II membrane protein</topology>
    </subcellularLocation>
</comment>
<evidence type="ECO:0000256" key="4">
    <source>
        <dbReference type="ARBA" id="ARBA00022679"/>
    </source>
</evidence>
<evidence type="ECO:0000259" key="6">
    <source>
        <dbReference type="Pfam" id="PF00852"/>
    </source>
</evidence>
<evidence type="ECO:0000256" key="2">
    <source>
        <dbReference type="ARBA" id="ARBA00008919"/>
    </source>
</evidence>
<keyword evidence="4 5" id="KW-0808">Transferase</keyword>
<protein>
    <recommendedName>
        <fullName evidence="5">Fucosyltransferase</fullName>
        <ecNumber evidence="5">2.4.1.-</ecNumber>
    </recommendedName>
</protein>
<gene>
    <name evidence="7" type="ORF">PGLA1383_LOCUS9851</name>
</gene>
<dbReference type="PANTHER" id="PTHR11929">
    <property type="entry name" value="ALPHA- 1,3 -FUCOSYLTRANSFERASE"/>
    <property type="match status" value="1"/>
</dbReference>
<dbReference type="EMBL" id="CAJNNV010004733">
    <property type="protein sequence ID" value="CAE8591164.1"/>
    <property type="molecule type" value="Genomic_DNA"/>
</dbReference>
<dbReference type="Proteomes" id="UP000654075">
    <property type="component" value="Unassembled WGS sequence"/>
</dbReference>
<comment type="similarity">
    <text evidence="2 5">Belongs to the glycosyltransferase 10 family.</text>
</comment>
<proteinExistence type="inferred from homology"/>
<evidence type="ECO:0000256" key="3">
    <source>
        <dbReference type="ARBA" id="ARBA00022676"/>
    </source>
</evidence>
<dbReference type="Pfam" id="PF00852">
    <property type="entry name" value="Glyco_transf_10"/>
    <property type="match status" value="1"/>
</dbReference>
<dbReference type="InterPro" id="IPR055270">
    <property type="entry name" value="Glyco_tran_10_C"/>
</dbReference>
<evidence type="ECO:0000313" key="8">
    <source>
        <dbReference type="Proteomes" id="UP000654075"/>
    </source>
</evidence>
<dbReference type="SUPFAM" id="SSF56112">
    <property type="entry name" value="Protein kinase-like (PK-like)"/>
    <property type="match status" value="1"/>
</dbReference>
<dbReference type="EC" id="2.4.1.-" evidence="5"/>
<dbReference type="PANTHER" id="PTHR11929:SF194">
    <property type="entry name" value="ALPHA-(1,3)-FUCOSYLTRANSFERASE 10"/>
    <property type="match status" value="1"/>
</dbReference>
<name>A0A813E0I1_POLGL</name>
<dbReference type="GO" id="GO:0046920">
    <property type="term" value="F:alpha-(1-&gt;3)-fucosyltransferase activity"/>
    <property type="evidence" value="ECO:0007669"/>
    <property type="project" value="TreeGrafter"/>
</dbReference>
<comment type="pathway">
    <text evidence="1">Protein modification; protein glycosylation.</text>
</comment>
<evidence type="ECO:0000313" key="7">
    <source>
        <dbReference type="EMBL" id="CAE8591164.1"/>
    </source>
</evidence>
<dbReference type="SUPFAM" id="SSF53756">
    <property type="entry name" value="UDP-Glycosyltransferase/glycogen phosphorylase"/>
    <property type="match status" value="1"/>
</dbReference>
<dbReference type="GO" id="GO:0032580">
    <property type="term" value="C:Golgi cisterna membrane"/>
    <property type="evidence" value="ECO:0007669"/>
    <property type="project" value="UniProtKB-SubCell"/>
</dbReference>
<reference evidence="7" key="1">
    <citation type="submission" date="2021-02" db="EMBL/GenBank/DDBJ databases">
        <authorList>
            <person name="Dougan E. K."/>
            <person name="Rhodes N."/>
            <person name="Thang M."/>
            <person name="Chan C."/>
        </authorList>
    </citation>
    <scope>NUCLEOTIDE SEQUENCE</scope>
</reference>
<dbReference type="InterPro" id="IPR011009">
    <property type="entry name" value="Kinase-like_dom_sf"/>
</dbReference>